<evidence type="ECO:0000313" key="4">
    <source>
        <dbReference type="Proteomes" id="UP000034753"/>
    </source>
</evidence>
<proteinExistence type="inferred from homology"/>
<gene>
    <name evidence="3" type="ORF">UU67_C0030G0004</name>
</gene>
<name>A0A0G0WK33_9BACT</name>
<reference evidence="3 4" key="1">
    <citation type="journal article" date="2015" name="Nature">
        <title>rRNA introns, odd ribosomes, and small enigmatic genomes across a large radiation of phyla.</title>
        <authorList>
            <person name="Brown C.T."/>
            <person name="Hug L.A."/>
            <person name="Thomas B.C."/>
            <person name="Sharon I."/>
            <person name="Castelle C.J."/>
            <person name="Singh A."/>
            <person name="Wilkins M.J."/>
            <person name="Williams K.H."/>
            <person name="Banfield J.F."/>
        </authorList>
    </citation>
    <scope>NUCLEOTIDE SEQUENCE [LARGE SCALE GENOMIC DNA]</scope>
</reference>
<dbReference type="EMBL" id="LCBN01000030">
    <property type="protein sequence ID" value="KKS13174.1"/>
    <property type="molecule type" value="Genomic_DNA"/>
</dbReference>
<evidence type="ECO:0000259" key="2">
    <source>
        <dbReference type="PROSITE" id="PS50164"/>
    </source>
</evidence>
<dbReference type="InterPro" id="IPR050190">
    <property type="entry name" value="UPF0213_domain"/>
</dbReference>
<dbReference type="InterPro" id="IPR000305">
    <property type="entry name" value="GIY-YIG_endonuc"/>
</dbReference>
<organism evidence="3 4">
    <name type="scientific">Candidatus Daviesbacteria bacterium GW2011_GWB1_41_5</name>
    <dbReference type="NCBI Taxonomy" id="1618429"/>
    <lineage>
        <taxon>Bacteria</taxon>
        <taxon>Candidatus Daviesiibacteriota</taxon>
    </lineage>
</organism>
<comment type="caution">
    <text evidence="3">The sequence shown here is derived from an EMBL/GenBank/DDBJ whole genome shotgun (WGS) entry which is preliminary data.</text>
</comment>
<dbReference type="PROSITE" id="PS50164">
    <property type="entry name" value="GIY_YIG"/>
    <property type="match status" value="1"/>
</dbReference>
<comment type="similarity">
    <text evidence="1">Belongs to the UPF0213 family.</text>
</comment>
<sequence length="111" mass="12737">MTETRSNPGAPAFGRRSDLRQARPAKVAKAKNLMFYVYILKCGNTTEYIGCTNDLKDRIHRHKQGEVSSTKDRLPITVVCYTAFADKYKAYRFEKYLKSGSGRAFLKRHLI</sequence>
<dbReference type="Gene3D" id="3.40.1440.10">
    <property type="entry name" value="GIY-YIG endonuclease"/>
    <property type="match status" value="1"/>
</dbReference>
<dbReference type="InterPro" id="IPR035901">
    <property type="entry name" value="GIY-YIG_endonuc_sf"/>
</dbReference>
<dbReference type="PANTHER" id="PTHR34477">
    <property type="entry name" value="UPF0213 PROTEIN YHBQ"/>
    <property type="match status" value="1"/>
</dbReference>
<dbReference type="PANTHER" id="PTHR34477:SF1">
    <property type="entry name" value="UPF0213 PROTEIN YHBQ"/>
    <property type="match status" value="1"/>
</dbReference>
<accession>A0A0G0WK33</accession>
<dbReference type="SUPFAM" id="SSF82771">
    <property type="entry name" value="GIY-YIG endonuclease"/>
    <property type="match status" value="1"/>
</dbReference>
<dbReference type="Proteomes" id="UP000034753">
    <property type="component" value="Unassembled WGS sequence"/>
</dbReference>
<dbReference type="AlphaFoldDB" id="A0A0G0WK33"/>
<evidence type="ECO:0000256" key="1">
    <source>
        <dbReference type="ARBA" id="ARBA00007435"/>
    </source>
</evidence>
<evidence type="ECO:0000313" key="3">
    <source>
        <dbReference type="EMBL" id="KKS13174.1"/>
    </source>
</evidence>
<protein>
    <submittedName>
        <fullName evidence="3">Excinuclease ABC C subunit domain-containing protein</fullName>
    </submittedName>
</protein>
<feature type="domain" description="GIY-YIG" evidence="2">
    <location>
        <begin position="33"/>
        <end position="107"/>
    </location>
</feature>
<dbReference type="Pfam" id="PF01541">
    <property type="entry name" value="GIY-YIG"/>
    <property type="match status" value="1"/>
</dbReference>
<dbReference type="PATRIC" id="fig|1618429.3.peg.651"/>